<dbReference type="GO" id="GO:0005179">
    <property type="term" value="F:hormone activity"/>
    <property type="evidence" value="ECO:0007669"/>
    <property type="project" value="UniProtKB-KW"/>
</dbReference>
<organism evidence="8 9">
    <name type="scientific">Cannabis sativa</name>
    <name type="common">Hemp</name>
    <name type="synonym">Marijuana</name>
    <dbReference type="NCBI Taxonomy" id="3483"/>
    <lineage>
        <taxon>Eukaryota</taxon>
        <taxon>Viridiplantae</taxon>
        <taxon>Streptophyta</taxon>
        <taxon>Embryophyta</taxon>
        <taxon>Tracheophyta</taxon>
        <taxon>Spermatophyta</taxon>
        <taxon>Magnoliopsida</taxon>
        <taxon>eudicotyledons</taxon>
        <taxon>Gunneridae</taxon>
        <taxon>Pentapetalae</taxon>
        <taxon>rosids</taxon>
        <taxon>fabids</taxon>
        <taxon>Rosales</taxon>
        <taxon>Cannabaceae</taxon>
        <taxon>Cannabis</taxon>
    </lineage>
</organism>
<dbReference type="PANTHER" id="PTHR33136:SF13">
    <property type="entry name" value="OS10G0328900 PROTEIN"/>
    <property type="match status" value="1"/>
</dbReference>
<evidence type="ECO:0000256" key="6">
    <source>
        <dbReference type="ARBA" id="ARBA00023157"/>
    </source>
</evidence>
<dbReference type="GO" id="GO:0019722">
    <property type="term" value="P:calcium-mediated signaling"/>
    <property type="evidence" value="ECO:0007669"/>
    <property type="project" value="TreeGrafter"/>
</dbReference>
<dbReference type="EnsemblPlants" id="evm.model.01.749">
    <property type="protein sequence ID" value="cds.evm.model.01.749"/>
    <property type="gene ID" value="evm.TU.01.749"/>
</dbReference>
<keyword evidence="6" id="KW-1015">Disulfide bond</keyword>
<evidence type="ECO:0000256" key="1">
    <source>
        <dbReference type="ARBA" id="ARBA00004613"/>
    </source>
</evidence>
<evidence type="ECO:0000256" key="5">
    <source>
        <dbReference type="ARBA" id="ARBA00022729"/>
    </source>
</evidence>
<proteinExistence type="inferred from homology"/>
<reference evidence="8" key="1">
    <citation type="submission" date="2018-11" db="EMBL/GenBank/DDBJ databases">
        <authorList>
            <person name="Grassa J C."/>
        </authorList>
    </citation>
    <scope>NUCLEOTIDE SEQUENCE [LARGE SCALE GENOMIC DNA]</scope>
</reference>
<keyword evidence="5" id="KW-0732">Signal</keyword>
<evidence type="ECO:0000256" key="3">
    <source>
        <dbReference type="ARBA" id="ARBA00022525"/>
    </source>
</evidence>
<comment type="similarity">
    <text evidence="2">Belongs to the plant rapid alkalinization factor (RALF) family.</text>
</comment>
<dbReference type="Pfam" id="PF05498">
    <property type="entry name" value="RALF"/>
    <property type="match status" value="1"/>
</dbReference>
<evidence type="ECO:0000256" key="2">
    <source>
        <dbReference type="ARBA" id="ARBA00009178"/>
    </source>
</evidence>
<evidence type="ECO:0000313" key="8">
    <source>
        <dbReference type="EnsemblPlants" id="cds.evm.model.01.749"/>
    </source>
</evidence>
<protein>
    <submittedName>
        <fullName evidence="8">Uncharacterized protein</fullName>
    </submittedName>
</protein>
<reference evidence="8" key="2">
    <citation type="submission" date="2021-03" db="UniProtKB">
        <authorList>
            <consortium name="EnsemblPlants"/>
        </authorList>
    </citation>
    <scope>IDENTIFICATION</scope>
</reference>
<dbReference type="AlphaFoldDB" id="A0A803NQL5"/>
<keyword evidence="7" id="KW-0472">Membrane</keyword>
<keyword evidence="7" id="KW-0812">Transmembrane</keyword>
<dbReference type="OMA" id="MYICKER"/>
<evidence type="ECO:0000256" key="7">
    <source>
        <dbReference type="SAM" id="Phobius"/>
    </source>
</evidence>
<dbReference type="GO" id="GO:0040008">
    <property type="term" value="P:regulation of growth"/>
    <property type="evidence" value="ECO:0007669"/>
    <property type="project" value="UniProtKB-ARBA"/>
</dbReference>
<keyword evidence="4" id="KW-0372">Hormone</keyword>
<keyword evidence="9" id="KW-1185">Reference proteome</keyword>
<keyword evidence="3" id="KW-0964">Secreted</keyword>
<evidence type="ECO:0000256" key="4">
    <source>
        <dbReference type="ARBA" id="ARBA00022702"/>
    </source>
</evidence>
<dbReference type="EMBL" id="UZAU01000018">
    <property type="status" value="NOT_ANNOTATED_CDS"/>
    <property type="molecule type" value="Genomic_DNA"/>
</dbReference>
<accession>A0A803NQL5</accession>
<dbReference type="GO" id="GO:0009506">
    <property type="term" value="C:plasmodesma"/>
    <property type="evidence" value="ECO:0007669"/>
    <property type="project" value="TreeGrafter"/>
</dbReference>
<dbReference type="GO" id="GO:0005576">
    <property type="term" value="C:extracellular region"/>
    <property type="evidence" value="ECO:0007669"/>
    <property type="project" value="UniProtKB-SubCell"/>
</dbReference>
<dbReference type="Proteomes" id="UP000596661">
    <property type="component" value="Chromosome 1"/>
</dbReference>
<dbReference type="PANTHER" id="PTHR33136">
    <property type="entry name" value="RAPID ALKALINIZATION FACTOR-LIKE"/>
    <property type="match status" value="1"/>
</dbReference>
<dbReference type="Gramene" id="evm.model.01.749">
    <property type="protein sequence ID" value="cds.evm.model.01.749"/>
    <property type="gene ID" value="evm.TU.01.749"/>
</dbReference>
<feature type="transmembrane region" description="Helical" evidence="7">
    <location>
        <begin position="18"/>
        <end position="36"/>
    </location>
</feature>
<comment type="subcellular location">
    <subcellularLocation>
        <location evidence="1">Secreted</location>
    </subcellularLocation>
</comment>
<dbReference type="InterPro" id="IPR008801">
    <property type="entry name" value="RALF"/>
</dbReference>
<name>A0A803NQL5_CANSA</name>
<sequence>MYICKERETNKTKMIRGVGFWLVIVLVVVISLWSGVEGGSGGGMEHRLSWARSTSNGGKCEGSIAECMAENEFDMDSEINRRILATTDYISYGALQRNTVPCSRKGASYYNCKQGAEANPYNRDCSSITRCRS</sequence>
<evidence type="ECO:0000313" key="9">
    <source>
        <dbReference type="Proteomes" id="UP000596661"/>
    </source>
</evidence>
<keyword evidence="7" id="KW-1133">Transmembrane helix</keyword>